<dbReference type="KEGG" id="bsol:FSW04_16580"/>
<reference evidence="3 4" key="1">
    <citation type="journal article" date="2018" name="J. Microbiol.">
        <title>Baekduia soli gen. nov., sp. nov., a novel bacterium isolated from the soil of Baekdu Mountain and proposal of a novel family name, Baekduiaceae fam. nov.</title>
        <authorList>
            <person name="An D.S."/>
            <person name="Siddiqi M.Z."/>
            <person name="Kim K.H."/>
            <person name="Yu H.S."/>
            <person name="Im W.T."/>
        </authorList>
    </citation>
    <scope>NUCLEOTIDE SEQUENCE [LARGE SCALE GENOMIC DNA]</scope>
    <source>
        <strain evidence="3 4">BR7-21</strain>
    </source>
</reference>
<evidence type="ECO:0000313" key="4">
    <source>
        <dbReference type="Proteomes" id="UP000321805"/>
    </source>
</evidence>
<evidence type="ECO:0000256" key="1">
    <source>
        <dbReference type="ARBA" id="ARBA00023002"/>
    </source>
</evidence>
<protein>
    <submittedName>
        <fullName evidence="3">2-oxoacid:ferredoxin oxidoreductase subunit beta</fullName>
    </submittedName>
</protein>
<dbReference type="GO" id="GO:0016625">
    <property type="term" value="F:oxidoreductase activity, acting on the aldehyde or oxo group of donors, iron-sulfur protein as acceptor"/>
    <property type="evidence" value="ECO:0007669"/>
    <property type="project" value="UniProtKB-ARBA"/>
</dbReference>
<dbReference type="InterPro" id="IPR011766">
    <property type="entry name" value="TPP_enzyme_TPP-bd"/>
</dbReference>
<accession>A0A5B8U7E1</accession>
<dbReference type="Proteomes" id="UP000321805">
    <property type="component" value="Chromosome"/>
</dbReference>
<dbReference type="PANTHER" id="PTHR48084">
    <property type="entry name" value="2-OXOGLUTARATE OXIDOREDUCTASE SUBUNIT KORB-RELATED"/>
    <property type="match status" value="1"/>
</dbReference>
<dbReference type="InterPro" id="IPR029061">
    <property type="entry name" value="THDP-binding"/>
</dbReference>
<gene>
    <name evidence="3" type="ORF">FSW04_16580</name>
</gene>
<dbReference type="AlphaFoldDB" id="A0A5B8U7E1"/>
<feature type="domain" description="Thiamine pyrophosphate enzyme TPP-binding" evidence="2">
    <location>
        <begin position="58"/>
        <end position="198"/>
    </location>
</feature>
<evidence type="ECO:0000259" key="2">
    <source>
        <dbReference type="Pfam" id="PF02775"/>
    </source>
</evidence>
<keyword evidence="1" id="KW-0560">Oxidoreductase</keyword>
<dbReference type="Gene3D" id="3.40.50.970">
    <property type="match status" value="1"/>
</dbReference>
<proteinExistence type="predicted"/>
<dbReference type="RefSeq" id="WP_146921220.1">
    <property type="nucleotide sequence ID" value="NZ_CP042430.1"/>
</dbReference>
<dbReference type="GO" id="GO:0030976">
    <property type="term" value="F:thiamine pyrophosphate binding"/>
    <property type="evidence" value="ECO:0007669"/>
    <property type="project" value="InterPro"/>
</dbReference>
<dbReference type="PANTHER" id="PTHR48084:SF4">
    <property type="entry name" value="2-OXOGLUTARATE OXIDOREDUCTASE SUBUNIT KORB"/>
    <property type="match status" value="1"/>
</dbReference>
<dbReference type="InterPro" id="IPR051457">
    <property type="entry name" value="2-oxoacid:Fd_oxidoreductase"/>
</dbReference>
<keyword evidence="4" id="KW-1185">Reference proteome</keyword>
<evidence type="ECO:0000313" key="3">
    <source>
        <dbReference type="EMBL" id="QEC49026.1"/>
    </source>
</evidence>
<dbReference type="OrthoDB" id="9775140at2"/>
<name>A0A5B8U7E1_9ACTN</name>
<sequence length="336" mass="35466">MTTTLTKADFQSSQETRWCPGCGDYSILAAVQSFMPELGIPPERIVFVTGIGCAGRFSYYMNTYGVHAIHGRAPAIATGLAAARDDLSVWIVSGDGDALSIGGNHLIHALRRNVPIKILLFNNRIYGLTKGQASPTSELGKITRSTPRGNQDPPVDVVSLAIGAGATFVARTVDRDKQHLPAMLRAAAEHRGTALVEILQNCPVFNDGAFDHVADKQQAAEHRIPLQHGKPVVFGAEGERCVVRAPDGRLALGETATADPASIVVHDARGEDPSVAFALSRLGDIGAGPVPLGIFRSVDAAPWGDGLVAASREAHQGVGTAELDALFRAGDTWNVA</sequence>
<dbReference type="GO" id="GO:0045333">
    <property type="term" value="P:cellular respiration"/>
    <property type="evidence" value="ECO:0007669"/>
    <property type="project" value="UniProtKB-ARBA"/>
</dbReference>
<dbReference type="GO" id="GO:0000287">
    <property type="term" value="F:magnesium ion binding"/>
    <property type="evidence" value="ECO:0007669"/>
    <property type="project" value="UniProtKB-ARBA"/>
</dbReference>
<organism evidence="3 4">
    <name type="scientific">Baekduia soli</name>
    <dbReference type="NCBI Taxonomy" id="496014"/>
    <lineage>
        <taxon>Bacteria</taxon>
        <taxon>Bacillati</taxon>
        <taxon>Actinomycetota</taxon>
        <taxon>Thermoleophilia</taxon>
        <taxon>Solirubrobacterales</taxon>
        <taxon>Baekduiaceae</taxon>
        <taxon>Baekduia</taxon>
    </lineage>
</organism>
<dbReference type="SUPFAM" id="SSF52518">
    <property type="entry name" value="Thiamin diphosphate-binding fold (THDP-binding)"/>
    <property type="match status" value="1"/>
</dbReference>
<dbReference type="EMBL" id="CP042430">
    <property type="protein sequence ID" value="QEC49026.1"/>
    <property type="molecule type" value="Genomic_DNA"/>
</dbReference>
<dbReference type="CDD" id="cd03375">
    <property type="entry name" value="TPP_OGFOR"/>
    <property type="match status" value="1"/>
</dbReference>
<dbReference type="Pfam" id="PF02775">
    <property type="entry name" value="TPP_enzyme_C"/>
    <property type="match status" value="1"/>
</dbReference>